<evidence type="ECO:0000313" key="2">
    <source>
        <dbReference type="Proteomes" id="UP000635983"/>
    </source>
</evidence>
<keyword evidence="2" id="KW-1185">Reference proteome</keyword>
<name>A0A917UZ30_9PSED</name>
<dbReference type="EMBL" id="BMPO01000005">
    <property type="protein sequence ID" value="GGJ98170.1"/>
    <property type="molecule type" value="Genomic_DNA"/>
</dbReference>
<gene>
    <name evidence="1" type="ORF">GCM10009304_25130</name>
</gene>
<dbReference type="AlphaFoldDB" id="A0A917UZ30"/>
<reference evidence="1" key="2">
    <citation type="submission" date="2020-09" db="EMBL/GenBank/DDBJ databases">
        <authorList>
            <person name="Sun Q."/>
            <person name="Ohkuma M."/>
        </authorList>
    </citation>
    <scope>NUCLEOTIDE SEQUENCE</scope>
    <source>
        <strain evidence="1">JCM 30078</strain>
    </source>
</reference>
<organism evidence="1 2">
    <name type="scientific">Pseudomonas matsuisoli</name>
    <dbReference type="NCBI Taxonomy" id="1515666"/>
    <lineage>
        <taxon>Bacteria</taxon>
        <taxon>Pseudomonadati</taxon>
        <taxon>Pseudomonadota</taxon>
        <taxon>Gammaproteobacteria</taxon>
        <taxon>Pseudomonadales</taxon>
        <taxon>Pseudomonadaceae</taxon>
        <taxon>Pseudomonas</taxon>
    </lineage>
</organism>
<protein>
    <submittedName>
        <fullName evidence="1">Uncharacterized protein</fullName>
    </submittedName>
</protein>
<comment type="caution">
    <text evidence="1">The sequence shown here is derived from an EMBL/GenBank/DDBJ whole genome shotgun (WGS) entry which is preliminary data.</text>
</comment>
<dbReference type="Proteomes" id="UP000635983">
    <property type="component" value="Unassembled WGS sequence"/>
</dbReference>
<evidence type="ECO:0000313" key="1">
    <source>
        <dbReference type="EMBL" id="GGJ98170.1"/>
    </source>
</evidence>
<proteinExistence type="predicted"/>
<reference evidence="1" key="1">
    <citation type="journal article" date="2014" name="Int. J. Syst. Evol. Microbiol.">
        <title>Complete genome sequence of Corynebacterium casei LMG S-19264T (=DSM 44701T), isolated from a smear-ripened cheese.</title>
        <authorList>
            <consortium name="US DOE Joint Genome Institute (JGI-PGF)"/>
            <person name="Walter F."/>
            <person name="Albersmeier A."/>
            <person name="Kalinowski J."/>
            <person name="Ruckert C."/>
        </authorList>
    </citation>
    <scope>NUCLEOTIDE SEQUENCE</scope>
    <source>
        <strain evidence="1">JCM 30078</strain>
    </source>
</reference>
<accession>A0A917UZ30</accession>
<sequence>MGWRLPKRPHDDMRASSEALHSAITRLPMSREVKGLVHIRAMRLRAKHFRPLKHACAGDVQITGAGRGRSNYFI</sequence>